<dbReference type="Proteomes" id="UP000193285">
    <property type="component" value="Unassembled WGS sequence"/>
</dbReference>
<proteinExistence type="predicted"/>
<protein>
    <recommendedName>
        <fullName evidence="1">NAD-dependent epimerase/dehydratase domain-containing protein</fullName>
    </recommendedName>
</protein>
<dbReference type="EMBL" id="LQPN01000072">
    <property type="protein sequence ID" value="ORW38316.1"/>
    <property type="molecule type" value="Genomic_DNA"/>
</dbReference>
<dbReference type="InterPro" id="IPR036291">
    <property type="entry name" value="NAD(P)-bd_dom_sf"/>
</dbReference>
<evidence type="ECO:0000313" key="3">
    <source>
        <dbReference type="Proteomes" id="UP000193285"/>
    </source>
</evidence>
<gene>
    <name evidence="2" type="ORF">AWB90_23795</name>
</gene>
<name>A0A1X2A4H5_9MYCO</name>
<dbReference type="PANTHER" id="PTHR43245:SF58">
    <property type="entry name" value="BLL5923 PROTEIN"/>
    <property type="match status" value="1"/>
</dbReference>
<dbReference type="OrthoDB" id="4746915at2"/>
<evidence type="ECO:0000313" key="2">
    <source>
        <dbReference type="EMBL" id="ORW38316.1"/>
    </source>
</evidence>
<reference evidence="2 3" key="1">
    <citation type="journal article" date="2015" name="Emerg. Microbes Infect.">
        <title>Characterization of 17 strains belonging to the Mycobacterium simiae complex and description of Mycobacterium paraense sp. nov.</title>
        <authorList>
            <person name="Fusco da Costa A.R."/>
            <person name="Fedrizzi T."/>
            <person name="Lopes M.L."/>
            <person name="Pecorari M."/>
            <person name="Oliveira da Costa W.L."/>
            <person name="Giacobazzi E."/>
            <person name="da Costa Bahia J.R."/>
            <person name="De Sanctis V."/>
            <person name="Batista Lima K.V."/>
            <person name="Bertorelli R."/>
            <person name="Grottola A."/>
            <person name="Fabio A."/>
            <person name="Mariottini A."/>
            <person name="Ferretti P."/>
            <person name="Di Leva F."/>
            <person name="Fregni Serpini G."/>
            <person name="Tagliazucchi S."/>
            <person name="Rumpianesi F."/>
            <person name="Jousson O."/>
            <person name="Segata N."/>
            <person name="Tortoli E."/>
        </authorList>
    </citation>
    <scope>NUCLEOTIDE SEQUENCE [LARGE SCALE GENOMIC DNA]</scope>
    <source>
        <strain evidence="2 3">IEC33</strain>
    </source>
</reference>
<dbReference type="PANTHER" id="PTHR43245">
    <property type="entry name" value="BIFUNCTIONAL POLYMYXIN RESISTANCE PROTEIN ARNA"/>
    <property type="match status" value="1"/>
</dbReference>
<dbReference type="Gene3D" id="3.40.50.720">
    <property type="entry name" value="NAD(P)-binding Rossmann-like Domain"/>
    <property type="match status" value="1"/>
</dbReference>
<dbReference type="InterPro" id="IPR001509">
    <property type="entry name" value="Epimerase_deHydtase"/>
</dbReference>
<organism evidence="2 3">
    <name type="scientific">Mycobacterium paraense</name>
    <dbReference type="NCBI Taxonomy" id="767916"/>
    <lineage>
        <taxon>Bacteria</taxon>
        <taxon>Bacillati</taxon>
        <taxon>Actinomycetota</taxon>
        <taxon>Actinomycetes</taxon>
        <taxon>Mycobacteriales</taxon>
        <taxon>Mycobacteriaceae</taxon>
        <taxon>Mycobacterium</taxon>
        <taxon>Mycobacterium simiae complex</taxon>
    </lineage>
</organism>
<dbReference type="SUPFAM" id="SSF51735">
    <property type="entry name" value="NAD(P)-binding Rossmann-fold domains"/>
    <property type="match status" value="1"/>
</dbReference>
<evidence type="ECO:0000259" key="1">
    <source>
        <dbReference type="Pfam" id="PF01370"/>
    </source>
</evidence>
<sequence>MTSQRVAITGATGYLGSVLSDHVSNRGDEVIALTRRRPQGAASEWRHFELGRDVDRAILHDVDTLIHAAWVLSGKDTGQLWRENVIGSRRLIEAAVTAGVKQVVFVSSMSAYFGTRQAYGLMKLAVERTALDMGCIVVRPGLIYGESPGGMAGTLRKISGLPLWPRFKSAKLFLAHEDDVAHAIATVIDHYDELSGEVIGLANPRSVDLPSIFAGLSPEQKRRTSLPVPAGPVMAALRLLEVAGVPFPFRSDSLLGLIEAVDVLPGQECLARHGVDFRSVGSRHQPQVVRRIGRRKTAVELQV</sequence>
<dbReference type="InterPro" id="IPR050177">
    <property type="entry name" value="Lipid_A_modif_metabolic_enz"/>
</dbReference>
<feature type="domain" description="NAD-dependent epimerase/dehydratase" evidence="1">
    <location>
        <begin position="6"/>
        <end position="199"/>
    </location>
</feature>
<dbReference type="Pfam" id="PF01370">
    <property type="entry name" value="Epimerase"/>
    <property type="match status" value="1"/>
</dbReference>
<dbReference type="STRING" id="767916.AWB91_12700"/>
<dbReference type="RefSeq" id="WP_085246163.1">
    <property type="nucleotide sequence ID" value="NZ_LQPN01000072.1"/>
</dbReference>
<dbReference type="AlphaFoldDB" id="A0A1X2A4H5"/>
<comment type="caution">
    <text evidence="2">The sequence shown here is derived from an EMBL/GenBank/DDBJ whole genome shotgun (WGS) entry which is preliminary data.</text>
</comment>
<accession>A0A1X2A4H5</accession>